<evidence type="ECO:0000313" key="4">
    <source>
        <dbReference type="Proteomes" id="UP000694865"/>
    </source>
</evidence>
<name>A0ABM0M3A9_SACKO</name>
<feature type="chain" id="PRO_5045860819" evidence="3">
    <location>
        <begin position="23"/>
        <end position="138"/>
    </location>
</feature>
<evidence type="ECO:0000256" key="2">
    <source>
        <dbReference type="SAM" id="Phobius"/>
    </source>
</evidence>
<evidence type="ECO:0000313" key="5">
    <source>
        <dbReference type="RefSeq" id="XP_006814500.1"/>
    </source>
</evidence>
<keyword evidence="1 3" id="KW-0732">Signal</keyword>
<dbReference type="Proteomes" id="UP000694865">
    <property type="component" value="Unplaced"/>
</dbReference>
<keyword evidence="2" id="KW-0472">Membrane</keyword>
<sequence length="138" mass="15331">MKLQVAIGLVIFAVITHHTVESLDCLQCVGVGYNDCGGRWGREDEMGAMPCPPEFEWCFVAREDREEGRYTHVAYERGCSLVSRGNYCDLGEENGEALNTCYSSCQQDGCNRDNGSTTLQISAFAAFLTIFVFAIFVF</sequence>
<keyword evidence="2" id="KW-0812">Transmembrane</keyword>
<dbReference type="GeneID" id="100376919"/>
<feature type="signal peptide" evidence="3">
    <location>
        <begin position="1"/>
        <end position="22"/>
    </location>
</feature>
<keyword evidence="2" id="KW-1133">Transmembrane helix</keyword>
<dbReference type="SUPFAM" id="SSF57302">
    <property type="entry name" value="Snake toxin-like"/>
    <property type="match status" value="1"/>
</dbReference>
<evidence type="ECO:0000256" key="1">
    <source>
        <dbReference type="ARBA" id="ARBA00022729"/>
    </source>
</evidence>
<dbReference type="InterPro" id="IPR050975">
    <property type="entry name" value="Sleep_regulator"/>
</dbReference>
<evidence type="ECO:0000256" key="3">
    <source>
        <dbReference type="SAM" id="SignalP"/>
    </source>
</evidence>
<protein>
    <submittedName>
        <fullName evidence="5">Uncharacterized protein LOC100376919</fullName>
    </submittedName>
</protein>
<proteinExistence type="predicted"/>
<organism evidence="4 5">
    <name type="scientific">Saccoglossus kowalevskii</name>
    <name type="common">Acorn worm</name>
    <dbReference type="NCBI Taxonomy" id="10224"/>
    <lineage>
        <taxon>Eukaryota</taxon>
        <taxon>Metazoa</taxon>
        <taxon>Hemichordata</taxon>
        <taxon>Enteropneusta</taxon>
        <taxon>Harrimaniidae</taxon>
        <taxon>Saccoglossus</taxon>
    </lineage>
</organism>
<dbReference type="PANTHER" id="PTHR33562">
    <property type="entry name" value="ATILLA, ISOFORM B-RELATED-RELATED"/>
    <property type="match status" value="1"/>
</dbReference>
<dbReference type="RefSeq" id="XP_006814500.1">
    <property type="nucleotide sequence ID" value="XM_006814437.1"/>
</dbReference>
<keyword evidence="4" id="KW-1185">Reference proteome</keyword>
<gene>
    <name evidence="5" type="primary">LOC100376919</name>
</gene>
<reference evidence="5" key="1">
    <citation type="submission" date="2025-08" db="UniProtKB">
        <authorList>
            <consortium name="RefSeq"/>
        </authorList>
    </citation>
    <scope>IDENTIFICATION</scope>
    <source>
        <tissue evidence="5">Testes</tissue>
    </source>
</reference>
<feature type="transmembrane region" description="Helical" evidence="2">
    <location>
        <begin position="119"/>
        <end position="137"/>
    </location>
</feature>
<dbReference type="InterPro" id="IPR045860">
    <property type="entry name" value="Snake_toxin-like_sf"/>
</dbReference>
<accession>A0ABM0M3A9</accession>